<evidence type="ECO:0000313" key="1">
    <source>
        <dbReference type="EnsemblMetazoa" id="GPPI014105-PA"/>
    </source>
</evidence>
<dbReference type="VEuPathDB" id="VectorBase:GPPI014105"/>
<proteinExistence type="predicted"/>
<dbReference type="EnsemblMetazoa" id="GPPI014105-RA">
    <property type="protein sequence ID" value="GPPI014105-PA"/>
    <property type="gene ID" value="GPPI014105"/>
</dbReference>
<accession>A0A1B0AZS4</accession>
<dbReference type="Proteomes" id="UP000092460">
    <property type="component" value="Unassembled WGS sequence"/>
</dbReference>
<name>A0A1B0AZS4_9MUSC</name>
<organism evidence="1 2">
    <name type="scientific">Glossina palpalis gambiensis</name>
    <dbReference type="NCBI Taxonomy" id="67801"/>
    <lineage>
        <taxon>Eukaryota</taxon>
        <taxon>Metazoa</taxon>
        <taxon>Ecdysozoa</taxon>
        <taxon>Arthropoda</taxon>
        <taxon>Hexapoda</taxon>
        <taxon>Insecta</taxon>
        <taxon>Pterygota</taxon>
        <taxon>Neoptera</taxon>
        <taxon>Endopterygota</taxon>
        <taxon>Diptera</taxon>
        <taxon>Brachycera</taxon>
        <taxon>Muscomorpha</taxon>
        <taxon>Hippoboscoidea</taxon>
        <taxon>Glossinidae</taxon>
        <taxon>Glossina</taxon>
    </lineage>
</organism>
<evidence type="ECO:0000313" key="2">
    <source>
        <dbReference type="Proteomes" id="UP000092460"/>
    </source>
</evidence>
<protein>
    <submittedName>
        <fullName evidence="1">Uncharacterized protein</fullName>
    </submittedName>
</protein>
<keyword evidence="2" id="KW-1185">Reference proteome</keyword>
<dbReference type="EMBL" id="JXJN01006450">
    <property type="status" value="NOT_ANNOTATED_CDS"/>
    <property type="molecule type" value="Genomic_DNA"/>
</dbReference>
<dbReference type="AlphaFoldDB" id="A0A1B0AZS4"/>
<reference evidence="2" key="1">
    <citation type="submission" date="2015-01" db="EMBL/GenBank/DDBJ databases">
        <authorList>
            <person name="Aksoy S."/>
            <person name="Warren W."/>
            <person name="Wilson R.K."/>
        </authorList>
    </citation>
    <scope>NUCLEOTIDE SEQUENCE [LARGE SCALE GENOMIC DNA]</scope>
    <source>
        <strain evidence="2">IAEA</strain>
    </source>
</reference>
<sequence length="231" mass="24809">VGVEAGFAVVREFEFNFCVPLPLPPPLLLPLSKDQSQSLPLGRNFDDLCCAAAAAVVAGIFEFFKPIPSICSIPPLPFALRLALAVAGGGGGDDVFTVLAFGLGVRGKPISDKGGLSIAVGSTGDEHRFNAVDRNVRDASELLLLCVIPESGEVLQLIDDGTVSVSIERRVLSNSVEANATKRSKPELTRCCQCVSSSAIISSVQRRIREDEQKLNRSNAYYRQEVMIDFK</sequence>
<reference evidence="1" key="2">
    <citation type="submission" date="2020-05" db="UniProtKB">
        <authorList>
            <consortium name="EnsemblMetazoa"/>
        </authorList>
    </citation>
    <scope>IDENTIFICATION</scope>
    <source>
        <strain evidence="1">IAEA</strain>
    </source>
</reference>